<sequence length="127" mass="14341">MLSSSTSSKPITCKVNSWREHGISGNNHSFRRLSIELQQTALSGLLRHLFAALQEIRIRDRLVINVGDYTIYCADADENKVGGCTVAVRNDYKNLVELNVKMHLCTSAESQRMQTLDCKCSLTCEYR</sequence>
<accession>A0ABR1DCH8</accession>
<proteinExistence type="predicted"/>
<comment type="caution">
    <text evidence="1">The sequence shown here is derived from an EMBL/GenBank/DDBJ whole genome shotgun (WGS) entry which is preliminary data.</text>
</comment>
<evidence type="ECO:0000313" key="1">
    <source>
        <dbReference type="EMBL" id="KAK6747970.1"/>
    </source>
</evidence>
<protein>
    <submittedName>
        <fullName evidence="1">Uncharacterized protein</fullName>
    </submittedName>
</protein>
<gene>
    <name evidence="1" type="primary">Necator_chrIV.g14194</name>
    <name evidence="1" type="ORF">RB195_000900</name>
</gene>
<organism evidence="1 2">
    <name type="scientific">Necator americanus</name>
    <name type="common">Human hookworm</name>
    <dbReference type="NCBI Taxonomy" id="51031"/>
    <lineage>
        <taxon>Eukaryota</taxon>
        <taxon>Metazoa</taxon>
        <taxon>Ecdysozoa</taxon>
        <taxon>Nematoda</taxon>
        <taxon>Chromadorea</taxon>
        <taxon>Rhabditida</taxon>
        <taxon>Rhabditina</taxon>
        <taxon>Rhabditomorpha</taxon>
        <taxon>Strongyloidea</taxon>
        <taxon>Ancylostomatidae</taxon>
        <taxon>Bunostominae</taxon>
        <taxon>Necator</taxon>
    </lineage>
</organism>
<name>A0ABR1DCH8_NECAM</name>
<evidence type="ECO:0000313" key="2">
    <source>
        <dbReference type="Proteomes" id="UP001303046"/>
    </source>
</evidence>
<keyword evidence="2" id="KW-1185">Reference proteome</keyword>
<dbReference type="EMBL" id="JAVFWL010000004">
    <property type="protein sequence ID" value="KAK6747970.1"/>
    <property type="molecule type" value="Genomic_DNA"/>
</dbReference>
<dbReference type="Proteomes" id="UP001303046">
    <property type="component" value="Unassembled WGS sequence"/>
</dbReference>
<reference evidence="1 2" key="1">
    <citation type="submission" date="2023-08" db="EMBL/GenBank/DDBJ databases">
        <title>A Necator americanus chromosomal reference genome.</title>
        <authorList>
            <person name="Ilik V."/>
            <person name="Petrzelkova K.J."/>
            <person name="Pardy F."/>
            <person name="Fuh T."/>
            <person name="Niatou-Singa F.S."/>
            <person name="Gouil Q."/>
            <person name="Baker L."/>
            <person name="Ritchie M.E."/>
            <person name="Jex A.R."/>
            <person name="Gazzola D."/>
            <person name="Li H."/>
            <person name="Toshio Fujiwara R."/>
            <person name="Zhan B."/>
            <person name="Aroian R.V."/>
            <person name="Pafco B."/>
            <person name="Schwarz E.M."/>
        </authorList>
    </citation>
    <scope>NUCLEOTIDE SEQUENCE [LARGE SCALE GENOMIC DNA]</scope>
    <source>
        <strain evidence="1 2">Aroian</strain>
        <tissue evidence="1">Whole animal</tissue>
    </source>
</reference>